<gene>
    <name evidence="2" type="ORF">SAMN05216238_11915</name>
</gene>
<dbReference type="Pfam" id="PF01869">
    <property type="entry name" value="BcrAD_BadFG"/>
    <property type="match status" value="1"/>
</dbReference>
<dbReference type="CDD" id="cd24007">
    <property type="entry name" value="ASKHA_NBD_eukNAGK-like"/>
    <property type="match status" value="1"/>
</dbReference>
<name>A0A1I2AYN5_9BACI</name>
<reference evidence="3" key="1">
    <citation type="submission" date="2016-10" db="EMBL/GenBank/DDBJ databases">
        <authorList>
            <person name="Varghese N."/>
            <person name="Submissions S."/>
        </authorList>
    </citation>
    <scope>NUCLEOTIDE SEQUENCE [LARGE SCALE GENOMIC DNA]</scope>
    <source>
        <strain evidence="3">DSM 22530</strain>
    </source>
</reference>
<evidence type="ECO:0000313" key="2">
    <source>
        <dbReference type="EMBL" id="SFE48879.1"/>
    </source>
</evidence>
<sequence length="320" mass="34311">MTYIAGIDGGGTKTTAVITTADGKFAAKASAGPVNPNVVKQDELYETFSGLMHDLSQQDRMAFNQLTSLFAGISGAGNNKAVQMLTGLLKELIPEKTRVRVEPDTVNALYSGTLGEPGIVQIAGTGSITFGINAEGRRDRTGGWGYLFGDEGSGYDIGKAGITAALKAFDGRGRDTVLFDMVCSHFQIADPYNLIQYIYSLPSPKSAISPVAKLVFEAYKQQDTVAAKIMRDAATEVMTSIQTLKAKLYQPDEKVNAVLCGGIFEDKDVLLKLLKKEFQSDQTLTLITPDMTPVGGSIIGACLMENNSPDETIVQNLSRM</sequence>
<dbReference type="InterPro" id="IPR002731">
    <property type="entry name" value="ATPase_BadF"/>
</dbReference>
<accession>A0A1I2AYN5</accession>
<dbReference type="SUPFAM" id="SSF53067">
    <property type="entry name" value="Actin-like ATPase domain"/>
    <property type="match status" value="2"/>
</dbReference>
<proteinExistence type="predicted"/>
<feature type="domain" description="ATPase BadF/BadG/BcrA/BcrD type" evidence="1">
    <location>
        <begin position="6"/>
        <end position="296"/>
    </location>
</feature>
<dbReference type="RefSeq" id="WP_090087713.1">
    <property type="nucleotide sequence ID" value="NZ_FOMR01000019.1"/>
</dbReference>
<dbReference type="InterPro" id="IPR052519">
    <property type="entry name" value="Euk-type_GlcNAc_Kinase"/>
</dbReference>
<dbReference type="AlphaFoldDB" id="A0A1I2AYN5"/>
<dbReference type="STRING" id="640948.SAMN05216238_11915"/>
<organism evidence="2 3">
    <name type="scientific">Lentibacillus persicus</name>
    <dbReference type="NCBI Taxonomy" id="640948"/>
    <lineage>
        <taxon>Bacteria</taxon>
        <taxon>Bacillati</taxon>
        <taxon>Bacillota</taxon>
        <taxon>Bacilli</taxon>
        <taxon>Bacillales</taxon>
        <taxon>Bacillaceae</taxon>
        <taxon>Lentibacillus</taxon>
    </lineage>
</organism>
<dbReference type="PANTHER" id="PTHR43190">
    <property type="entry name" value="N-ACETYL-D-GLUCOSAMINE KINASE"/>
    <property type="match status" value="1"/>
</dbReference>
<dbReference type="InterPro" id="IPR043129">
    <property type="entry name" value="ATPase_NBD"/>
</dbReference>
<dbReference type="PANTHER" id="PTHR43190:SF3">
    <property type="entry name" value="N-ACETYL-D-GLUCOSAMINE KINASE"/>
    <property type="match status" value="1"/>
</dbReference>
<protein>
    <submittedName>
        <fullName evidence="2">BadF-type ATPase</fullName>
    </submittedName>
</protein>
<evidence type="ECO:0000259" key="1">
    <source>
        <dbReference type="Pfam" id="PF01869"/>
    </source>
</evidence>
<keyword evidence="3" id="KW-1185">Reference proteome</keyword>
<dbReference type="Gene3D" id="3.30.420.40">
    <property type="match status" value="2"/>
</dbReference>
<evidence type="ECO:0000313" key="3">
    <source>
        <dbReference type="Proteomes" id="UP000199474"/>
    </source>
</evidence>
<dbReference type="EMBL" id="FOMR01000019">
    <property type="protein sequence ID" value="SFE48879.1"/>
    <property type="molecule type" value="Genomic_DNA"/>
</dbReference>
<dbReference type="OrthoDB" id="9772633at2"/>
<dbReference type="Proteomes" id="UP000199474">
    <property type="component" value="Unassembled WGS sequence"/>
</dbReference>